<name>A0A3M0J0S8_HIRRU</name>
<dbReference type="EMBL" id="QRBI01000197">
    <property type="protein sequence ID" value="RMB94428.1"/>
    <property type="molecule type" value="Genomic_DNA"/>
</dbReference>
<feature type="compositionally biased region" description="Basic and acidic residues" evidence="1">
    <location>
        <begin position="17"/>
        <end position="80"/>
    </location>
</feature>
<protein>
    <submittedName>
        <fullName evidence="2">Uncharacterized protein</fullName>
    </submittedName>
</protein>
<organism evidence="2 3">
    <name type="scientific">Hirundo rustica rustica</name>
    <dbReference type="NCBI Taxonomy" id="333673"/>
    <lineage>
        <taxon>Eukaryota</taxon>
        <taxon>Metazoa</taxon>
        <taxon>Chordata</taxon>
        <taxon>Craniata</taxon>
        <taxon>Vertebrata</taxon>
        <taxon>Euteleostomi</taxon>
        <taxon>Archelosauria</taxon>
        <taxon>Archosauria</taxon>
        <taxon>Dinosauria</taxon>
        <taxon>Saurischia</taxon>
        <taxon>Theropoda</taxon>
        <taxon>Coelurosauria</taxon>
        <taxon>Aves</taxon>
        <taxon>Neognathae</taxon>
        <taxon>Neoaves</taxon>
        <taxon>Telluraves</taxon>
        <taxon>Australaves</taxon>
        <taxon>Passeriformes</taxon>
        <taxon>Sylvioidea</taxon>
        <taxon>Hirundinidae</taxon>
        <taxon>Hirundo</taxon>
    </lineage>
</organism>
<proteinExistence type="predicted"/>
<keyword evidence="3" id="KW-1185">Reference proteome</keyword>
<evidence type="ECO:0000256" key="1">
    <source>
        <dbReference type="SAM" id="MobiDB-lite"/>
    </source>
</evidence>
<dbReference type="AlphaFoldDB" id="A0A3M0J0S8"/>
<sequence>MGFSRLQRWEAFPFLGEERRGEERRGEERRGEERRGEERRGEERRGEERRGEERRGEERRGEERRGEERRGEERRGERGSKQPNACSYKIHCFNSTVVKQWAKSSHSMEASKAYPIYKDVTEPLLTHTGVITANLTHIQMGASFTHRKPEYAASTGVPCSLLEEHISIDAPAKLEFNKARWKVLHLGWGSPKHRYRLGRERSEGSSGEKDLGVLVDERLDMSWQCVFATQKDNPILGYTKSGTSRSREGTLPLYSALLRDLECCVQLWGSQHKKDVDLLEQVHRTVPSMIKGLEHLCYEDRVGELGCSSWRRKSFRGTLQHFPMPKGAPKELKRDFAGTRAWSGKTRGNGFKLKDGGFKLDINEKFFAMRVVGHWHRVPREAMAAPSLEVLKARLDGALSNLVGWNVSLPTARVEGDGL</sequence>
<evidence type="ECO:0000313" key="3">
    <source>
        <dbReference type="Proteomes" id="UP000269221"/>
    </source>
</evidence>
<dbReference type="OrthoDB" id="8939918at2759"/>
<feature type="region of interest" description="Disordered" evidence="1">
    <location>
        <begin position="17"/>
        <end position="85"/>
    </location>
</feature>
<dbReference type="PANTHER" id="PTHR33332">
    <property type="entry name" value="REVERSE TRANSCRIPTASE DOMAIN-CONTAINING PROTEIN"/>
    <property type="match status" value="1"/>
</dbReference>
<gene>
    <name evidence="2" type="ORF">DUI87_29239</name>
</gene>
<dbReference type="STRING" id="333673.A0A3M0J0S8"/>
<accession>A0A3M0J0S8</accession>
<comment type="caution">
    <text evidence="2">The sequence shown here is derived from an EMBL/GenBank/DDBJ whole genome shotgun (WGS) entry which is preliminary data.</text>
</comment>
<reference evidence="2 3" key="1">
    <citation type="submission" date="2018-07" db="EMBL/GenBank/DDBJ databases">
        <title>A high quality draft genome assembly of the barn swallow (H. rustica rustica).</title>
        <authorList>
            <person name="Formenti G."/>
            <person name="Chiara M."/>
            <person name="Poveda L."/>
            <person name="Francoijs K.-J."/>
            <person name="Bonisoli-Alquati A."/>
            <person name="Canova L."/>
            <person name="Gianfranceschi L."/>
            <person name="Horner D.S."/>
            <person name="Saino N."/>
        </authorList>
    </citation>
    <scope>NUCLEOTIDE SEQUENCE [LARGE SCALE GENOMIC DNA]</scope>
    <source>
        <strain evidence="2">Chelidonia</strain>
        <tissue evidence="2">Blood</tissue>
    </source>
</reference>
<evidence type="ECO:0000313" key="2">
    <source>
        <dbReference type="EMBL" id="RMB94428.1"/>
    </source>
</evidence>
<dbReference type="Proteomes" id="UP000269221">
    <property type="component" value="Unassembled WGS sequence"/>
</dbReference>